<dbReference type="InterPro" id="IPR032675">
    <property type="entry name" value="LRR_dom_sf"/>
</dbReference>
<feature type="signal peptide" evidence="4">
    <location>
        <begin position="1"/>
        <end position="20"/>
    </location>
</feature>
<dbReference type="GO" id="GO:0019834">
    <property type="term" value="F:phospholipase A2 inhibitor activity"/>
    <property type="evidence" value="ECO:0007669"/>
    <property type="project" value="UniProtKB-KW"/>
</dbReference>
<accession>A0AAJ7EDQ3</accession>
<proteinExistence type="predicted"/>
<name>A0AAJ7EDQ3_PAPXU</name>
<evidence type="ECO:0000256" key="3">
    <source>
        <dbReference type="ARBA" id="ARBA00022737"/>
    </source>
</evidence>
<dbReference type="AlphaFoldDB" id="A0AAJ7EDQ3"/>
<gene>
    <name evidence="5" type="primary">LOC106121908</name>
</gene>
<feature type="chain" id="PRO_5042613279" evidence="4">
    <location>
        <begin position="21"/>
        <end position="451"/>
    </location>
</feature>
<dbReference type="GeneID" id="106121908"/>
<dbReference type="GO" id="GO:0005886">
    <property type="term" value="C:plasma membrane"/>
    <property type="evidence" value="ECO:0007669"/>
    <property type="project" value="TreeGrafter"/>
</dbReference>
<evidence type="ECO:0000256" key="2">
    <source>
        <dbReference type="ARBA" id="ARBA00022729"/>
    </source>
</evidence>
<dbReference type="SUPFAM" id="SSF52058">
    <property type="entry name" value="L domain-like"/>
    <property type="match status" value="1"/>
</dbReference>
<dbReference type="Pfam" id="PF13855">
    <property type="entry name" value="LRR_8"/>
    <property type="match status" value="2"/>
</dbReference>
<keyword evidence="5" id="KW-0593">Phospholipase A2 inhibitor</keyword>
<dbReference type="KEGG" id="pxu:106121908"/>
<dbReference type="InterPro" id="IPR001611">
    <property type="entry name" value="Leu-rich_rpt"/>
</dbReference>
<dbReference type="PROSITE" id="PS51450">
    <property type="entry name" value="LRR"/>
    <property type="match status" value="3"/>
</dbReference>
<evidence type="ECO:0000256" key="1">
    <source>
        <dbReference type="ARBA" id="ARBA00022614"/>
    </source>
</evidence>
<dbReference type="SMART" id="SM00365">
    <property type="entry name" value="LRR_SD22"/>
    <property type="match status" value="3"/>
</dbReference>
<dbReference type="InterPro" id="IPR003591">
    <property type="entry name" value="Leu-rich_rpt_typical-subtyp"/>
</dbReference>
<dbReference type="PANTHER" id="PTHR24369:SF210">
    <property type="entry name" value="CHAOPTIN-RELATED"/>
    <property type="match status" value="1"/>
</dbReference>
<evidence type="ECO:0000313" key="5">
    <source>
        <dbReference type="RefSeq" id="XP_013173195.1"/>
    </source>
</evidence>
<keyword evidence="2 4" id="KW-0732">Signal</keyword>
<dbReference type="PRINTS" id="PR00019">
    <property type="entry name" value="LEURICHRPT"/>
</dbReference>
<dbReference type="PANTHER" id="PTHR24369">
    <property type="entry name" value="ANTIGEN BSP, PUTATIVE-RELATED"/>
    <property type="match status" value="1"/>
</dbReference>
<keyword evidence="3" id="KW-0677">Repeat</keyword>
<organism evidence="5">
    <name type="scientific">Papilio xuthus</name>
    <name type="common">Asian swallowtail butterfly</name>
    <dbReference type="NCBI Taxonomy" id="66420"/>
    <lineage>
        <taxon>Eukaryota</taxon>
        <taxon>Metazoa</taxon>
        <taxon>Ecdysozoa</taxon>
        <taxon>Arthropoda</taxon>
        <taxon>Hexapoda</taxon>
        <taxon>Insecta</taxon>
        <taxon>Pterygota</taxon>
        <taxon>Neoptera</taxon>
        <taxon>Endopterygota</taxon>
        <taxon>Lepidoptera</taxon>
        <taxon>Glossata</taxon>
        <taxon>Ditrysia</taxon>
        <taxon>Papilionoidea</taxon>
        <taxon>Papilionidae</taxon>
        <taxon>Papilioninae</taxon>
        <taxon>Papilio</taxon>
    </lineage>
</organism>
<dbReference type="InterPro" id="IPR050541">
    <property type="entry name" value="LRR_TM_domain-containing"/>
</dbReference>
<dbReference type="Gene3D" id="3.80.10.10">
    <property type="entry name" value="Ribonuclease Inhibitor"/>
    <property type="match status" value="2"/>
</dbReference>
<dbReference type="RefSeq" id="XP_013173195.1">
    <property type="nucleotide sequence ID" value="XM_013317741.1"/>
</dbReference>
<dbReference type="SMART" id="SM00369">
    <property type="entry name" value="LRR_TYP"/>
    <property type="match status" value="6"/>
</dbReference>
<reference evidence="5" key="1">
    <citation type="submission" date="2025-08" db="UniProtKB">
        <authorList>
            <consortium name="RefSeq"/>
        </authorList>
    </citation>
    <scope>IDENTIFICATION</scope>
</reference>
<protein>
    <submittedName>
        <fullName evidence="5">Phospholipase A2 inhibitor-like</fullName>
    </submittedName>
</protein>
<evidence type="ECO:0000256" key="4">
    <source>
        <dbReference type="SAM" id="SignalP"/>
    </source>
</evidence>
<dbReference type="Proteomes" id="UP000694872">
    <property type="component" value="Unplaced"/>
</dbReference>
<keyword evidence="1" id="KW-0433">Leucine-rich repeat</keyword>
<sequence>MHFRVLALAVWCALINIIDSKVVCLYDDSLKTFKIRRLTCYSTLSHNVLRRDDLFKEGDYTAATIRRCQITQIDVDGLFNAKLVWDLNLSENKLKSLPLGVFDMNTHLEDLDLSQNLLTELPAGIFNRTKLRNLHLGGNNFKNFDTGLISYSPREMVSLDLTCNSLIGKNLNYDILCDMAILDLSGNDMNEITFMGNVKGLKYLHMKQCSLKNVPDFLSTVDLSKLLVLDLPYNEITAIGNATFHKLVLLKTLDLSNNRIEYIHRNAFVNLQILEKIKLNNNRLNYLSLGVFQNIPALNELDLSHNLLRDIHPNSFDNTTLKQLIISNNRITFLNPNQMSTMLSNVKSLKDIDFSENPWQCACLRDLLNELRNQLCQYNYYDYNGQNAVCVTTPEFICKRYEAANELFINMYDDLIAPHLTQKKLLFPDIIEIMEGAPRIPVPCRPRPSDE</sequence>